<dbReference type="Proteomes" id="UP000249688">
    <property type="component" value="Unassembled WGS sequence"/>
</dbReference>
<evidence type="ECO:0000256" key="1">
    <source>
        <dbReference type="SAM" id="MobiDB-lite"/>
    </source>
</evidence>
<dbReference type="SUPFAM" id="SSF51905">
    <property type="entry name" value="FAD/NAD(P)-binding domain"/>
    <property type="match status" value="1"/>
</dbReference>
<dbReference type="Pfam" id="PF01494">
    <property type="entry name" value="FAD_binding_3"/>
    <property type="match status" value="1"/>
</dbReference>
<keyword evidence="4" id="KW-1185">Reference proteome</keyword>
<dbReference type="InterPro" id="IPR036188">
    <property type="entry name" value="FAD/NAD-bd_sf"/>
</dbReference>
<feature type="region of interest" description="Disordered" evidence="1">
    <location>
        <begin position="72"/>
        <end position="93"/>
    </location>
</feature>
<comment type="caution">
    <text evidence="3">The sequence shown here is derived from an EMBL/GenBank/DDBJ whole genome shotgun (WGS) entry which is preliminary data.</text>
</comment>
<evidence type="ECO:0000259" key="2">
    <source>
        <dbReference type="Pfam" id="PF01494"/>
    </source>
</evidence>
<dbReference type="GO" id="GO:0071949">
    <property type="term" value="F:FAD binding"/>
    <property type="evidence" value="ECO:0007669"/>
    <property type="project" value="InterPro"/>
</dbReference>
<dbReference type="InterPro" id="IPR002938">
    <property type="entry name" value="FAD-bd"/>
</dbReference>
<accession>A0A2W7HYP5</accession>
<evidence type="ECO:0000313" key="3">
    <source>
        <dbReference type="EMBL" id="PZW37591.1"/>
    </source>
</evidence>
<feature type="domain" description="FAD-binding" evidence="2">
    <location>
        <begin position="2"/>
        <end position="71"/>
    </location>
</feature>
<sequence>MRTQVGIIGAGPAGLLLAHLLHLRGIDSIVIESRHREAIEATIRAGILEQSTVDLMVDSGVGERLKPMVATTASTSRGWPAAASPPSTRSTRC</sequence>
<organism evidence="3 4">
    <name type="scientific">Humitalea rosea</name>
    <dbReference type="NCBI Taxonomy" id="990373"/>
    <lineage>
        <taxon>Bacteria</taxon>
        <taxon>Pseudomonadati</taxon>
        <taxon>Pseudomonadota</taxon>
        <taxon>Alphaproteobacteria</taxon>
        <taxon>Acetobacterales</taxon>
        <taxon>Roseomonadaceae</taxon>
        <taxon>Humitalea</taxon>
    </lineage>
</organism>
<evidence type="ECO:0000313" key="4">
    <source>
        <dbReference type="Proteomes" id="UP000249688"/>
    </source>
</evidence>
<name>A0A2W7HYP5_9PROT</name>
<gene>
    <name evidence="3" type="ORF">C8P66_14612</name>
</gene>
<proteinExistence type="predicted"/>
<dbReference type="Gene3D" id="3.50.50.60">
    <property type="entry name" value="FAD/NAD(P)-binding domain"/>
    <property type="match status" value="1"/>
</dbReference>
<protein>
    <submittedName>
        <fullName evidence="3">FAD binding domain-containing protein</fullName>
    </submittedName>
</protein>
<dbReference type="EMBL" id="QKYU01000046">
    <property type="protein sequence ID" value="PZW37591.1"/>
    <property type="molecule type" value="Genomic_DNA"/>
</dbReference>
<reference evidence="3 4" key="1">
    <citation type="submission" date="2018-06" db="EMBL/GenBank/DDBJ databases">
        <title>Genomic Encyclopedia of Archaeal and Bacterial Type Strains, Phase II (KMG-II): from individual species to whole genera.</title>
        <authorList>
            <person name="Goeker M."/>
        </authorList>
    </citation>
    <scope>NUCLEOTIDE SEQUENCE [LARGE SCALE GENOMIC DNA]</scope>
    <source>
        <strain evidence="3 4">DSM 24525</strain>
    </source>
</reference>
<dbReference type="AlphaFoldDB" id="A0A2W7HYP5"/>